<evidence type="ECO:0000256" key="4">
    <source>
        <dbReference type="PROSITE-ProRule" id="PRU00335"/>
    </source>
</evidence>
<reference evidence="6" key="2">
    <citation type="submission" date="2020-09" db="EMBL/GenBank/DDBJ databases">
        <authorList>
            <person name="Sun Q."/>
            <person name="Zhou Y."/>
        </authorList>
    </citation>
    <scope>NUCLEOTIDE SEQUENCE</scope>
    <source>
        <strain evidence="6">CGMCC 1.15448</strain>
    </source>
</reference>
<evidence type="ECO:0000313" key="6">
    <source>
        <dbReference type="EMBL" id="GGB05943.1"/>
    </source>
</evidence>
<protein>
    <submittedName>
        <fullName evidence="6">TetR family transcriptional regulator</fullName>
    </submittedName>
</protein>
<dbReference type="PANTHER" id="PTHR43479:SF11">
    <property type="entry name" value="ACREF_ENVCD OPERON REPRESSOR-RELATED"/>
    <property type="match status" value="1"/>
</dbReference>
<dbReference type="PROSITE" id="PS50977">
    <property type="entry name" value="HTH_TETR_2"/>
    <property type="match status" value="1"/>
</dbReference>
<evidence type="ECO:0000256" key="3">
    <source>
        <dbReference type="ARBA" id="ARBA00023163"/>
    </source>
</evidence>
<dbReference type="Proteomes" id="UP000607559">
    <property type="component" value="Unassembled WGS sequence"/>
</dbReference>
<evidence type="ECO:0000313" key="7">
    <source>
        <dbReference type="Proteomes" id="UP000607559"/>
    </source>
</evidence>
<reference evidence="6" key="1">
    <citation type="journal article" date="2014" name="Int. J. Syst. Evol. Microbiol.">
        <title>Complete genome sequence of Corynebacterium casei LMG S-19264T (=DSM 44701T), isolated from a smear-ripened cheese.</title>
        <authorList>
            <consortium name="US DOE Joint Genome Institute (JGI-PGF)"/>
            <person name="Walter F."/>
            <person name="Albersmeier A."/>
            <person name="Kalinowski J."/>
            <person name="Ruckert C."/>
        </authorList>
    </citation>
    <scope>NUCLEOTIDE SEQUENCE</scope>
    <source>
        <strain evidence="6">CGMCC 1.15448</strain>
    </source>
</reference>
<keyword evidence="3" id="KW-0804">Transcription</keyword>
<dbReference type="InterPro" id="IPR009057">
    <property type="entry name" value="Homeodomain-like_sf"/>
</dbReference>
<name>A0A8J2UEK0_9BACT</name>
<evidence type="ECO:0000259" key="5">
    <source>
        <dbReference type="PROSITE" id="PS50977"/>
    </source>
</evidence>
<dbReference type="AlphaFoldDB" id="A0A8J2UEK0"/>
<sequence length="215" mass="25376">MGIQERKEKQKQEIRKLILDAAMKLFVEEGFDNLTIRRIADLIEYSPTTVYLYFKDKDEILASLHEQGFQKMQEFNRNLIAIQNPFLRLHKMGENYIQFAMEQPEYYNLMFIDREPMKKMAAENCLEWAPGDSALQTLKEVVIECMEQGYLEKAEPLLVTLSIWSFVHGLMSLVIRERLEKFVHQKEMILPTVKASLNWFINNIESKDKKKPNGH</sequence>
<evidence type="ECO:0000256" key="2">
    <source>
        <dbReference type="ARBA" id="ARBA00023125"/>
    </source>
</evidence>
<comment type="caution">
    <text evidence="6">The sequence shown here is derived from an EMBL/GenBank/DDBJ whole genome shotgun (WGS) entry which is preliminary data.</text>
</comment>
<evidence type="ECO:0000256" key="1">
    <source>
        <dbReference type="ARBA" id="ARBA00023015"/>
    </source>
</evidence>
<organism evidence="6 7">
    <name type="scientific">Puia dinghuensis</name>
    <dbReference type="NCBI Taxonomy" id="1792502"/>
    <lineage>
        <taxon>Bacteria</taxon>
        <taxon>Pseudomonadati</taxon>
        <taxon>Bacteroidota</taxon>
        <taxon>Chitinophagia</taxon>
        <taxon>Chitinophagales</taxon>
        <taxon>Chitinophagaceae</taxon>
        <taxon>Puia</taxon>
    </lineage>
</organism>
<keyword evidence="7" id="KW-1185">Reference proteome</keyword>
<dbReference type="InterPro" id="IPR036271">
    <property type="entry name" value="Tet_transcr_reg_TetR-rel_C_sf"/>
</dbReference>
<dbReference type="InterPro" id="IPR001647">
    <property type="entry name" value="HTH_TetR"/>
</dbReference>
<dbReference type="InterPro" id="IPR025996">
    <property type="entry name" value="MT1864/Rv1816-like_C"/>
</dbReference>
<dbReference type="PANTHER" id="PTHR43479">
    <property type="entry name" value="ACREF/ENVCD OPERON REPRESSOR-RELATED"/>
    <property type="match status" value="1"/>
</dbReference>
<dbReference type="GO" id="GO:0003677">
    <property type="term" value="F:DNA binding"/>
    <property type="evidence" value="ECO:0007669"/>
    <property type="project" value="UniProtKB-UniRule"/>
</dbReference>
<feature type="DNA-binding region" description="H-T-H motif" evidence="4">
    <location>
        <begin position="35"/>
        <end position="54"/>
    </location>
</feature>
<keyword evidence="1" id="KW-0805">Transcription regulation</keyword>
<dbReference type="EMBL" id="BMJC01000003">
    <property type="protein sequence ID" value="GGB05943.1"/>
    <property type="molecule type" value="Genomic_DNA"/>
</dbReference>
<gene>
    <name evidence="6" type="ORF">GCM10011511_31670</name>
</gene>
<dbReference type="Pfam" id="PF13305">
    <property type="entry name" value="TetR_C_33"/>
    <property type="match status" value="1"/>
</dbReference>
<dbReference type="RefSeq" id="WP_188933353.1">
    <property type="nucleotide sequence ID" value="NZ_BMJC01000003.1"/>
</dbReference>
<accession>A0A8J2UEK0</accession>
<dbReference type="InterPro" id="IPR050624">
    <property type="entry name" value="HTH-type_Tx_Regulator"/>
</dbReference>
<feature type="domain" description="HTH tetR-type" evidence="5">
    <location>
        <begin position="12"/>
        <end position="72"/>
    </location>
</feature>
<dbReference type="Pfam" id="PF00440">
    <property type="entry name" value="TetR_N"/>
    <property type="match status" value="1"/>
</dbReference>
<keyword evidence="2 4" id="KW-0238">DNA-binding</keyword>
<dbReference type="Gene3D" id="1.10.357.10">
    <property type="entry name" value="Tetracycline Repressor, domain 2"/>
    <property type="match status" value="1"/>
</dbReference>
<dbReference type="SUPFAM" id="SSF46689">
    <property type="entry name" value="Homeodomain-like"/>
    <property type="match status" value="1"/>
</dbReference>
<proteinExistence type="predicted"/>
<dbReference type="PRINTS" id="PR00455">
    <property type="entry name" value="HTHTETR"/>
</dbReference>
<dbReference type="SUPFAM" id="SSF48498">
    <property type="entry name" value="Tetracyclin repressor-like, C-terminal domain"/>
    <property type="match status" value="1"/>
</dbReference>